<sequence>MHSPDATGNSKVEINKHNALGRSYLQIARTLVHEAIRAELFRKRQEMVNSGQEPDCKKEEPTSFEELWCYYLFYMTPLDSENYQHEYMADHYVKSIAAALGEMHPELSSQRFIDLMIKGLYALDGTRYDWKWQEFFHALTWQGLEETLEYKNVIENDSESLKKQKAYLEASQMEPDKCN</sequence>
<gene>
    <name evidence="1" type="ORF">ADICEAN_04025</name>
</gene>
<evidence type="ECO:0000313" key="2">
    <source>
        <dbReference type="Proteomes" id="UP000011910"/>
    </source>
</evidence>
<proteinExistence type="predicted"/>
<reference evidence="1 2" key="1">
    <citation type="journal article" date="2013" name="Genome Announc.">
        <title>Draft Genome Sequence of Cesiribacter andamanensis Strain AMV16T, Isolated from a Soil Sample from a Mud Volcano in the Andaman Islands, India.</title>
        <authorList>
            <person name="Shivaji S."/>
            <person name="Ara S."/>
            <person name="Begum Z."/>
            <person name="Srinivas T.N."/>
            <person name="Singh A."/>
            <person name="Kumar Pinnaka A."/>
        </authorList>
    </citation>
    <scope>NUCLEOTIDE SEQUENCE [LARGE SCALE GENOMIC DNA]</scope>
    <source>
        <strain evidence="1 2">AMV16</strain>
    </source>
</reference>
<name>M7NGA5_9BACT</name>
<organism evidence="1 2">
    <name type="scientific">Cesiribacter andamanensis AMV16</name>
    <dbReference type="NCBI Taxonomy" id="1279009"/>
    <lineage>
        <taxon>Bacteria</taxon>
        <taxon>Pseudomonadati</taxon>
        <taxon>Bacteroidota</taxon>
        <taxon>Cytophagia</taxon>
        <taxon>Cytophagales</taxon>
        <taxon>Cesiribacteraceae</taxon>
        <taxon>Cesiribacter</taxon>
    </lineage>
</organism>
<accession>M7NGA5</accession>
<evidence type="ECO:0000313" key="1">
    <source>
        <dbReference type="EMBL" id="EMR00850.1"/>
    </source>
</evidence>
<comment type="caution">
    <text evidence="1">The sequence shown here is derived from an EMBL/GenBank/DDBJ whole genome shotgun (WGS) entry which is preliminary data.</text>
</comment>
<dbReference type="STRING" id="1279009.ADICEAN_04025"/>
<dbReference type="AlphaFoldDB" id="M7NGA5"/>
<dbReference type="Proteomes" id="UP000011910">
    <property type="component" value="Unassembled WGS sequence"/>
</dbReference>
<keyword evidence="2" id="KW-1185">Reference proteome</keyword>
<dbReference type="EMBL" id="AODQ01000177">
    <property type="protein sequence ID" value="EMR00850.1"/>
    <property type="molecule type" value="Genomic_DNA"/>
</dbReference>
<protein>
    <submittedName>
        <fullName evidence="1">Uncharacterized protein</fullName>
    </submittedName>
</protein>